<dbReference type="EMBL" id="BALG01000120">
    <property type="protein sequence ID" value="GAC42606.1"/>
    <property type="molecule type" value="Genomic_DNA"/>
</dbReference>
<evidence type="ECO:0000313" key="1">
    <source>
        <dbReference type="EMBL" id="GAC42606.1"/>
    </source>
</evidence>
<protein>
    <submittedName>
        <fullName evidence="1">Predicted esterase</fullName>
    </submittedName>
</protein>
<name>M9LPT2_PAEPP</name>
<proteinExistence type="predicted"/>
<accession>M9LPT2</accession>
<organism evidence="1 2">
    <name type="scientific">Paenibacillus popilliae ATCC 14706</name>
    <dbReference type="NCBI Taxonomy" id="1212764"/>
    <lineage>
        <taxon>Bacteria</taxon>
        <taxon>Bacillati</taxon>
        <taxon>Bacillota</taxon>
        <taxon>Bacilli</taxon>
        <taxon>Bacillales</taxon>
        <taxon>Paenibacillaceae</taxon>
        <taxon>Paenibacillus</taxon>
    </lineage>
</organism>
<reference evidence="1 2" key="1">
    <citation type="submission" date="2012-10" db="EMBL/GenBank/DDBJ databases">
        <title>Draft Genome Sequence of Paenibacillus popilliae ATCC 14706T.</title>
        <authorList>
            <person name="Iiyama K."/>
            <person name="Mori K."/>
            <person name="Mon H."/>
            <person name="Chieda Y."/>
            <person name="Lee J.M."/>
            <person name="Kusakabe T."/>
            <person name="Tashiro K."/>
            <person name="Asano S."/>
            <person name="Yasunaga-Aoki C."/>
            <person name="Shimizu S."/>
        </authorList>
    </citation>
    <scope>NUCLEOTIDE SEQUENCE [LARGE SCALE GENOMIC DNA]</scope>
    <source>
        <strain evidence="1 2">ATCC 14706</strain>
    </source>
</reference>
<comment type="caution">
    <text evidence="1">The sequence shown here is derived from an EMBL/GenBank/DDBJ whole genome shotgun (WGS) entry which is preliminary data.</text>
</comment>
<dbReference type="Proteomes" id="UP000029453">
    <property type="component" value="Unassembled WGS sequence"/>
</dbReference>
<sequence>MAECMRAGITEAFRIRKLTDTYAIHNDDTYSFKHVYHSSSVIQVVYTDTRADTWLIR</sequence>
<dbReference type="AlphaFoldDB" id="M9LPT2"/>
<evidence type="ECO:0000313" key="2">
    <source>
        <dbReference type="Proteomes" id="UP000029453"/>
    </source>
</evidence>
<keyword evidence="2" id="KW-1185">Reference proteome</keyword>
<gene>
    <name evidence="1" type="ORF">PPOP_1963</name>
</gene>